<evidence type="ECO:0000256" key="9">
    <source>
        <dbReference type="ARBA" id="ARBA00023145"/>
    </source>
</evidence>
<keyword evidence="8" id="KW-0482">Metalloprotease</keyword>
<organism evidence="11 12">
    <name type="scientific">Edaphobacter modestus</name>
    <dbReference type="NCBI Taxonomy" id="388466"/>
    <lineage>
        <taxon>Bacteria</taxon>
        <taxon>Pseudomonadati</taxon>
        <taxon>Acidobacteriota</taxon>
        <taxon>Terriglobia</taxon>
        <taxon>Terriglobales</taxon>
        <taxon>Acidobacteriaceae</taxon>
        <taxon>Edaphobacter</taxon>
    </lineage>
</organism>
<evidence type="ECO:0000256" key="5">
    <source>
        <dbReference type="ARBA" id="ARBA00022729"/>
    </source>
</evidence>
<dbReference type="GO" id="GO:0006508">
    <property type="term" value="P:proteolysis"/>
    <property type="evidence" value="ECO:0007669"/>
    <property type="project" value="UniProtKB-KW"/>
</dbReference>
<protein>
    <recommendedName>
        <fullName evidence="13">Peptidase M28</fullName>
    </recommendedName>
</protein>
<evidence type="ECO:0000256" key="1">
    <source>
        <dbReference type="ARBA" id="ARBA00004613"/>
    </source>
</evidence>
<comment type="subcellular location">
    <subcellularLocation>
        <location evidence="1">Secreted</location>
    </subcellularLocation>
</comment>
<dbReference type="EMBL" id="SHKW01000001">
    <property type="protein sequence ID" value="RZU43104.1"/>
    <property type="molecule type" value="Genomic_DNA"/>
</dbReference>
<keyword evidence="12" id="KW-1185">Reference proteome</keyword>
<keyword evidence="9" id="KW-0865">Zymogen</keyword>
<dbReference type="PANTHER" id="PTHR12053:SF3">
    <property type="entry name" value="CARBOXYPEPTIDASE Q"/>
    <property type="match status" value="1"/>
</dbReference>
<evidence type="ECO:0000256" key="2">
    <source>
        <dbReference type="ARBA" id="ARBA00022525"/>
    </source>
</evidence>
<dbReference type="Gene3D" id="3.50.30.30">
    <property type="match status" value="1"/>
</dbReference>
<proteinExistence type="predicted"/>
<evidence type="ECO:0008006" key="13">
    <source>
        <dbReference type="Google" id="ProtNLM"/>
    </source>
</evidence>
<reference evidence="11 12" key="1">
    <citation type="submission" date="2019-02" db="EMBL/GenBank/DDBJ databases">
        <title>Genomic Encyclopedia of Archaeal and Bacterial Type Strains, Phase II (KMG-II): from individual species to whole genera.</title>
        <authorList>
            <person name="Goeker M."/>
        </authorList>
    </citation>
    <scope>NUCLEOTIDE SEQUENCE [LARGE SCALE GENOMIC DNA]</scope>
    <source>
        <strain evidence="11 12">DSM 18101</strain>
    </source>
</reference>
<evidence type="ECO:0000256" key="8">
    <source>
        <dbReference type="ARBA" id="ARBA00023049"/>
    </source>
</evidence>
<gene>
    <name evidence="11" type="ORF">BDD14_4731</name>
</gene>
<keyword evidence="5" id="KW-0732">Signal</keyword>
<keyword evidence="10" id="KW-0325">Glycoprotein</keyword>
<evidence type="ECO:0000256" key="6">
    <source>
        <dbReference type="ARBA" id="ARBA00022801"/>
    </source>
</evidence>
<keyword evidence="2" id="KW-0964">Secreted</keyword>
<dbReference type="GO" id="GO:0046872">
    <property type="term" value="F:metal ion binding"/>
    <property type="evidence" value="ECO:0007669"/>
    <property type="project" value="UniProtKB-KW"/>
</dbReference>
<evidence type="ECO:0000313" key="11">
    <source>
        <dbReference type="EMBL" id="RZU43104.1"/>
    </source>
</evidence>
<comment type="caution">
    <text evidence="11">The sequence shown here is derived from an EMBL/GenBank/DDBJ whole genome shotgun (WGS) entry which is preliminary data.</text>
</comment>
<evidence type="ECO:0000256" key="7">
    <source>
        <dbReference type="ARBA" id="ARBA00022833"/>
    </source>
</evidence>
<dbReference type="PANTHER" id="PTHR12053">
    <property type="entry name" value="PROTEASE FAMILY M28 PLASMA GLUTAMATE CARBOXYPEPTIDASE-RELATED"/>
    <property type="match status" value="1"/>
</dbReference>
<dbReference type="GO" id="GO:0005576">
    <property type="term" value="C:extracellular region"/>
    <property type="evidence" value="ECO:0007669"/>
    <property type="project" value="UniProtKB-SubCell"/>
</dbReference>
<accession>A0A4Q7YZX8</accession>
<evidence type="ECO:0000313" key="12">
    <source>
        <dbReference type="Proteomes" id="UP000292958"/>
    </source>
</evidence>
<sequence>MSTLNHALFTSLLCLGSLPLGGQISMPSVQEDGTRAGLVKAVGESIRFRSIRMPRRLTDSVGGRVTGSPAAQKAIKWAVNQMKMAGLTNVHKEPWALFRGWTRGTATAEMVEPLQRKLYIDSLGWVGSTPADGVDAQVVAVNLV</sequence>
<dbReference type="Proteomes" id="UP000292958">
    <property type="component" value="Unassembled WGS sequence"/>
</dbReference>
<evidence type="ECO:0000256" key="10">
    <source>
        <dbReference type="ARBA" id="ARBA00023180"/>
    </source>
</evidence>
<evidence type="ECO:0000256" key="4">
    <source>
        <dbReference type="ARBA" id="ARBA00022723"/>
    </source>
</evidence>
<dbReference type="InterPro" id="IPR039866">
    <property type="entry name" value="CPQ"/>
</dbReference>
<dbReference type="AlphaFoldDB" id="A0A4Q7YZX8"/>
<dbReference type="Gene3D" id="3.40.630.10">
    <property type="entry name" value="Zn peptidases"/>
    <property type="match status" value="1"/>
</dbReference>
<keyword evidence="3" id="KW-0645">Protease</keyword>
<keyword evidence="7" id="KW-0862">Zinc</keyword>
<keyword evidence="6" id="KW-0378">Hydrolase</keyword>
<evidence type="ECO:0000256" key="3">
    <source>
        <dbReference type="ARBA" id="ARBA00022670"/>
    </source>
</evidence>
<name>A0A4Q7YZX8_9BACT</name>
<keyword evidence="4" id="KW-0479">Metal-binding</keyword>
<dbReference type="GO" id="GO:0070573">
    <property type="term" value="F:metallodipeptidase activity"/>
    <property type="evidence" value="ECO:0007669"/>
    <property type="project" value="InterPro"/>
</dbReference>